<dbReference type="EMBL" id="ML996565">
    <property type="protein sequence ID" value="KAF2763380.1"/>
    <property type="molecule type" value="Genomic_DNA"/>
</dbReference>
<feature type="transmembrane region" description="Helical" evidence="6">
    <location>
        <begin position="66"/>
        <end position="84"/>
    </location>
</feature>
<dbReference type="SMART" id="SM01417">
    <property type="entry name" value="Solute_trans_a"/>
    <property type="match status" value="1"/>
</dbReference>
<evidence type="ECO:0000256" key="1">
    <source>
        <dbReference type="ARBA" id="ARBA00004141"/>
    </source>
</evidence>
<keyword evidence="2 6" id="KW-0812">Transmembrane</keyword>
<evidence type="ECO:0000313" key="8">
    <source>
        <dbReference type="Proteomes" id="UP000799437"/>
    </source>
</evidence>
<comment type="subcellular location">
    <subcellularLocation>
        <location evidence="1">Membrane</location>
        <topology evidence="1">Multi-pass membrane protein</topology>
    </subcellularLocation>
</comment>
<evidence type="ECO:0000256" key="3">
    <source>
        <dbReference type="ARBA" id="ARBA00022989"/>
    </source>
</evidence>
<evidence type="ECO:0000256" key="5">
    <source>
        <dbReference type="SAM" id="MobiDB-lite"/>
    </source>
</evidence>
<feature type="transmembrane region" description="Helical" evidence="6">
    <location>
        <begin position="201"/>
        <end position="225"/>
    </location>
</feature>
<keyword evidence="4 6" id="KW-0472">Membrane</keyword>
<dbReference type="RefSeq" id="XP_033605831.1">
    <property type="nucleotide sequence ID" value="XM_033743151.1"/>
</dbReference>
<evidence type="ECO:0000256" key="2">
    <source>
        <dbReference type="ARBA" id="ARBA00022692"/>
    </source>
</evidence>
<accession>A0A6A6WMD4</accession>
<keyword evidence="8" id="KW-1185">Reference proteome</keyword>
<dbReference type="OrthoDB" id="5348404at2759"/>
<dbReference type="GO" id="GO:0016020">
    <property type="term" value="C:membrane"/>
    <property type="evidence" value="ECO:0007669"/>
    <property type="project" value="UniProtKB-SubCell"/>
</dbReference>
<evidence type="ECO:0000256" key="4">
    <source>
        <dbReference type="ARBA" id="ARBA00023136"/>
    </source>
</evidence>
<feature type="compositionally biased region" description="Polar residues" evidence="5">
    <location>
        <begin position="474"/>
        <end position="505"/>
    </location>
</feature>
<feature type="transmembrane region" description="Helical" evidence="6">
    <location>
        <begin position="158"/>
        <end position="181"/>
    </location>
</feature>
<dbReference type="GeneID" id="54484205"/>
<evidence type="ECO:0000256" key="6">
    <source>
        <dbReference type="SAM" id="Phobius"/>
    </source>
</evidence>
<gene>
    <name evidence="7" type="ORF">EJ05DRAFT_472291</name>
</gene>
<sequence length="515" mass="58214">MPTCNTTLTDEIIEETPLFNSVKFHHIGLIVSAVFGLIAVVVALWLMMQHAWHYSVPTEQRHIIRILFMIPIYATVSFLSYLFYRHAIYFEVLRDCYEAFAIASFFALLCNYLAPNLHDQKEYFRSITPKNWLFPLTWVQKCTGGQEKGPFRVPKSGLTWFNVIWVSVFQYCFIRVFFTVVSVVTQVGGRYCESSLNPAFAHVWVMVFEGVAVTIAMYALIQFYYQLKPDIADHRPLLKILSIKLVIFFSFWQTIVINFLVSSGAWKPSDTIDYPDIKVGIPSMLLCIEMALFAVLHIWSFSWKEYDLSHKTDDTFTDGTSESAPKSSYQGGPLGIKALLDAFNPWDLVKSTGRGFRWLFVGARKRHHDVSYQKGTHLGNLNGSEPQYTGITFAGNGEPANSLYHPSNTGYESYKEQRTYGGLQGREDDNAGLLSHAQAQPTNPYTGVYSNTTHPDSLPSNPTPASATYRPAQPQRTFSYESNSGYEQVTLSGPGQPHHPQSNDWNVFGGVGQAR</sequence>
<evidence type="ECO:0000313" key="7">
    <source>
        <dbReference type="EMBL" id="KAF2763380.1"/>
    </source>
</evidence>
<proteinExistence type="predicted"/>
<dbReference type="InterPro" id="IPR005178">
    <property type="entry name" value="Ostalpha/TMEM184C"/>
</dbReference>
<keyword evidence="3 6" id="KW-1133">Transmembrane helix</keyword>
<feature type="region of interest" description="Disordered" evidence="5">
    <location>
        <begin position="402"/>
        <end position="505"/>
    </location>
</feature>
<feature type="transmembrane region" description="Helical" evidence="6">
    <location>
        <begin position="96"/>
        <end position="114"/>
    </location>
</feature>
<feature type="transmembrane region" description="Helical" evidence="6">
    <location>
        <begin position="24"/>
        <end position="46"/>
    </location>
</feature>
<reference evidence="7" key="1">
    <citation type="journal article" date="2020" name="Stud. Mycol.">
        <title>101 Dothideomycetes genomes: a test case for predicting lifestyles and emergence of pathogens.</title>
        <authorList>
            <person name="Haridas S."/>
            <person name="Albert R."/>
            <person name="Binder M."/>
            <person name="Bloem J."/>
            <person name="Labutti K."/>
            <person name="Salamov A."/>
            <person name="Andreopoulos B."/>
            <person name="Baker S."/>
            <person name="Barry K."/>
            <person name="Bills G."/>
            <person name="Bluhm B."/>
            <person name="Cannon C."/>
            <person name="Castanera R."/>
            <person name="Culley D."/>
            <person name="Daum C."/>
            <person name="Ezra D."/>
            <person name="Gonzalez J."/>
            <person name="Henrissat B."/>
            <person name="Kuo A."/>
            <person name="Liang C."/>
            <person name="Lipzen A."/>
            <person name="Lutzoni F."/>
            <person name="Magnuson J."/>
            <person name="Mondo S."/>
            <person name="Nolan M."/>
            <person name="Ohm R."/>
            <person name="Pangilinan J."/>
            <person name="Park H.-J."/>
            <person name="Ramirez L."/>
            <person name="Alfaro M."/>
            <person name="Sun H."/>
            <person name="Tritt A."/>
            <person name="Yoshinaga Y."/>
            <person name="Zwiers L.-H."/>
            <person name="Turgeon B."/>
            <person name="Goodwin S."/>
            <person name="Spatafora J."/>
            <person name="Crous P."/>
            <person name="Grigoriev I."/>
        </authorList>
    </citation>
    <scope>NUCLEOTIDE SEQUENCE</scope>
    <source>
        <strain evidence="7">CBS 121739</strain>
    </source>
</reference>
<feature type="transmembrane region" description="Helical" evidence="6">
    <location>
        <begin position="237"/>
        <end position="261"/>
    </location>
</feature>
<feature type="transmembrane region" description="Helical" evidence="6">
    <location>
        <begin position="281"/>
        <end position="301"/>
    </location>
</feature>
<name>A0A6A6WMD4_9PEZI</name>
<organism evidence="7 8">
    <name type="scientific">Pseudovirgaria hyperparasitica</name>
    <dbReference type="NCBI Taxonomy" id="470096"/>
    <lineage>
        <taxon>Eukaryota</taxon>
        <taxon>Fungi</taxon>
        <taxon>Dikarya</taxon>
        <taxon>Ascomycota</taxon>
        <taxon>Pezizomycotina</taxon>
        <taxon>Dothideomycetes</taxon>
        <taxon>Dothideomycetes incertae sedis</taxon>
        <taxon>Acrospermales</taxon>
        <taxon>Acrospermaceae</taxon>
        <taxon>Pseudovirgaria</taxon>
    </lineage>
</organism>
<protein>
    <submittedName>
        <fullName evidence="7">DUF300-domain-containing protein</fullName>
    </submittedName>
</protein>
<feature type="compositionally biased region" description="Polar residues" evidence="5">
    <location>
        <begin position="437"/>
        <end position="466"/>
    </location>
</feature>
<dbReference type="Pfam" id="PF03619">
    <property type="entry name" value="Solute_trans_a"/>
    <property type="match status" value="1"/>
</dbReference>
<dbReference type="Proteomes" id="UP000799437">
    <property type="component" value="Unassembled WGS sequence"/>
</dbReference>
<dbReference type="PANTHER" id="PTHR23423">
    <property type="entry name" value="ORGANIC SOLUTE TRANSPORTER-RELATED"/>
    <property type="match status" value="1"/>
</dbReference>
<dbReference type="AlphaFoldDB" id="A0A6A6WMD4"/>